<protein>
    <submittedName>
        <fullName evidence="2">Uncharacterized protein</fullName>
    </submittedName>
</protein>
<feature type="region of interest" description="Disordered" evidence="1">
    <location>
        <begin position="65"/>
        <end position="119"/>
    </location>
</feature>
<dbReference type="EMBL" id="BMUB01000003">
    <property type="protein sequence ID" value="GGU64611.1"/>
    <property type="molecule type" value="Genomic_DNA"/>
</dbReference>
<organism evidence="2 3">
    <name type="scientific">Kitasatospora aureofaciens</name>
    <name type="common">Streptomyces aureofaciens</name>
    <dbReference type="NCBI Taxonomy" id="1894"/>
    <lineage>
        <taxon>Bacteria</taxon>
        <taxon>Bacillati</taxon>
        <taxon>Actinomycetota</taxon>
        <taxon>Actinomycetes</taxon>
        <taxon>Kitasatosporales</taxon>
        <taxon>Streptomycetaceae</taxon>
        <taxon>Kitasatospora</taxon>
    </lineage>
</organism>
<evidence type="ECO:0000313" key="2">
    <source>
        <dbReference type="EMBL" id="GGU64611.1"/>
    </source>
</evidence>
<name>A0A8H9HH15_KITAU</name>
<dbReference type="Proteomes" id="UP000610124">
    <property type="component" value="Unassembled WGS sequence"/>
</dbReference>
<accession>A0A8H9HH15</accession>
<proteinExistence type="predicted"/>
<dbReference type="AlphaFoldDB" id="A0A8H9HH15"/>
<sequence length="119" mass="13094">MRIEWQLYELDNGELHRCPPKDDSYRTIDTPPFLSALLTRQIERNRPKPCACHGRTYVFSGHGAANGAARGCARRPAEGGSVEAAPEGPSMIHSQLTPQRPPRESKNQSGPVSLAGYRP</sequence>
<evidence type="ECO:0000313" key="3">
    <source>
        <dbReference type="Proteomes" id="UP000610124"/>
    </source>
</evidence>
<reference evidence="2" key="2">
    <citation type="submission" date="2020-09" db="EMBL/GenBank/DDBJ databases">
        <authorList>
            <person name="Sun Q."/>
            <person name="Ohkuma M."/>
        </authorList>
    </citation>
    <scope>NUCLEOTIDE SEQUENCE</scope>
    <source>
        <strain evidence="2">JCM 4434</strain>
    </source>
</reference>
<reference evidence="2" key="1">
    <citation type="journal article" date="2014" name="Int. J. Syst. Evol. Microbiol.">
        <title>Complete genome sequence of Corynebacterium casei LMG S-19264T (=DSM 44701T), isolated from a smear-ripened cheese.</title>
        <authorList>
            <consortium name="US DOE Joint Genome Institute (JGI-PGF)"/>
            <person name="Walter F."/>
            <person name="Albersmeier A."/>
            <person name="Kalinowski J."/>
            <person name="Ruckert C."/>
        </authorList>
    </citation>
    <scope>NUCLEOTIDE SEQUENCE</scope>
    <source>
        <strain evidence="2">JCM 4434</strain>
    </source>
</reference>
<gene>
    <name evidence="2" type="ORF">GCM10010502_14160</name>
</gene>
<comment type="caution">
    <text evidence="2">The sequence shown here is derived from an EMBL/GenBank/DDBJ whole genome shotgun (WGS) entry which is preliminary data.</text>
</comment>
<evidence type="ECO:0000256" key="1">
    <source>
        <dbReference type="SAM" id="MobiDB-lite"/>
    </source>
</evidence>